<organism evidence="7 8">
    <name type="scientific">Aeromicrobium endophyticum</name>
    <dbReference type="NCBI Taxonomy" id="2292704"/>
    <lineage>
        <taxon>Bacteria</taxon>
        <taxon>Bacillati</taxon>
        <taxon>Actinomycetota</taxon>
        <taxon>Actinomycetes</taxon>
        <taxon>Propionibacteriales</taxon>
        <taxon>Nocardioidaceae</taxon>
        <taxon>Aeromicrobium</taxon>
    </lineage>
</organism>
<comment type="caution">
    <text evidence="7">The sequence shown here is derived from an EMBL/GenBank/DDBJ whole genome shotgun (WGS) entry which is preliminary data.</text>
</comment>
<keyword evidence="4 6" id="KW-1133">Transmembrane helix</keyword>
<accession>A0A371PA86</accession>
<feature type="transmembrane region" description="Helical" evidence="6">
    <location>
        <begin position="61"/>
        <end position="82"/>
    </location>
</feature>
<feature type="transmembrane region" description="Helical" evidence="6">
    <location>
        <begin position="278"/>
        <end position="296"/>
    </location>
</feature>
<keyword evidence="2" id="KW-1003">Cell membrane</keyword>
<dbReference type="EMBL" id="QUBR01000001">
    <property type="protein sequence ID" value="REK72841.1"/>
    <property type="molecule type" value="Genomic_DNA"/>
</dbReference>
<comment type="subcellular location">
    <subcellularLocation>
        <location evidence="1">Cell membrane</location>
        <topology evidence="1">Multi-pass membrane protein</topology>
    </subcellularLocation>
</comment>
<gene>
    <name evidence="7" type="ORF">DX116_04375</name>
</gene>
<keyword evidence="5 6" id="KW-0472">Membrane</keyword>
<dbReference type="AlphaFoldDB" id="A0A371PA86"/>
<keyword evidence="3 6" id="KW-0812">Transmembrane</keyword>
<evidence type="ECO:0000256" key="5">
    <source>
        <dbReference type="ARBA" id="ARBA00023136"/>
    </source>
</evidence>
<protein>
    <submittedName>
        <fullName evidence="7">UPF0104 family protein</fullName>
    </submittedName>
</protein>
<feature type="transmembrane region" description="Helical" evidence="6">
    <location>
        <begin position="220"/>
        <end position="242"/>
    </location>
</feature>
<evidence type="ECO:0000313" key="8">
    <source>
        <dbReference type="Proteomes" id="UP000265581"/>
    </source>
</evidence>
<feature type="transmembrane region" description="Helical" evidence="6">
    <location>
        <begin position="302"/>
        <end position="322"/>
    </location>
</feature>
<sequence length="344" mass="37112">MMLTGCPSTRSTNETRSWVSIRRPSLPTLILLVRYLLVLAVVAFAVYYLQSQWDEVSEAISTISALSIVVSFLVLLLGLAAGTMSWVSLLNGLGPRVTVPRAAQVMLVGQLGKYVPGSVWSYLLQMELGRQYGISRPRVLISSLYVAGIGVVSSLVLGGLALPTVLRGHRELLWLFPLLPIGLICLHPRVMTAVADVVLRIFRRPPLDHVVSSRAVAQSLLWSVASYLLYGFHLWLLVNSLIDPSLKSLILLTGAMSLGFSAGLFAFIFPSGVGVREAVLIGAMTVLVTVPQATALSVVSRVMFTVADLVAAGGAVLIVMVLRRAHVEPPVVEDPTLTESTHRP</sequence>
<feature type="transmembrane region" description="Helical" evidence="6">
    <location>
        <begin position="26"/>
        <end position="49"/>
    </location>
</feature>
<evidence type="ECO:0000256" key="6">
    <source>
        <dbReference type="SAM" id="Phobius"/>
    </source>
</evidence>
<dbReference type="Proteomes" id="UP000265581">
    <property type="component" value="Unassembled WGS sequence"/>
</dbReference>
<dbReference type="GO" id="GO:0005886">
    <property type="term" value="C:plasma membrane"/>
    <property type="evidence" value="ECO:0007669"/>
    <property type="project" value="UniProtKB-SubCell"/>
</dbReference>
<keyword evidence="8" id="KW-1185">Reference proteome</keyword>
<feature type="transmembrane region" description="Helical" evidence="6">
    <location>
        <begin position="172"/>
        <end position="199"/>
    </location>
</feature>
<dbReference type="InterPro" id="IPR022791">
    <property type="entry name" value="L-PG_synthase/AglD"/>
</dbReference>
<evidence type="ECO:0000256" key="1">
    <source>
        <dbReference type="ARBA" id="ARBA00004651"/>
    </source>
</evidence>
<evidence type="ECO:0000313" key="7">
    <source>
        <dbReference type="EMBL" id="REK72841.1"/>
    </source>
</evidence>
<feature type="transmembrane region" description="Helical" evidence="6">
    <location>
        <begin position="248"/>
        <end position="269"/>
    </location>
</feature>
<proteinExistence type="predicted"/>
<evidence type="ECO:0000256" key="4">
    <source>
        <dbReference type="ARBA" id="ARBA00022989"/>
    </source>
</evidence>
<evidence type="ECO:0000256" key="3">
    <source>
        <dbReference type="ARBA" id="ARBA00022692"/>
    </source>
</evidence>
<dbReference type="Pfam" id="PF03706">
    <property type="entry name" value="LPG_synthase_TM"/>
    <property type="match status" value="1"/>
</dbReference>
<reference evidence="7 8" key="1">
    <citation type="submission" date="2018-08" db="EMBL/GenBank/DDBJ databases">
        <title>Aeromicrobium sp. M2KJ-4, whole genome shotgun sequence.</title>
        <authorList>
            <person name="Tuo L."/>
        </authorList>
    </citation>
    <scope>NUCLEOTIDE SEQUENCE [LARGE SCALE GENOMIC DNA]</scope>
    <source>
        <strain evidence="7 8">M2KJ-4</strain>
    </source>
</reference>
<feature type="transmembrane region" description="Helical" evidence="6">
    <location>
        <begin position="144"/>
        <end position="166"/>
    </location>
</feature>
<evidence type="ECO:0000256" key="2">
    <source>
        <dbReference type="ARBA" id="ARBA00022475"/>
    </source>
</evidence>
<name>A0A371PA86_9ACTN</name>